<protein>
    <submittedName>
        <fullName evidence="1">Uncharacterized protein</fullName>
    </submittedName>
</protein>
<organism evidence="1 2">
    <name type="scientific">Peronosclerospora sorghi</name>
    <dbReference type="NCBI Taxonomy" id="230839"/>
    <lineage>
        <taxon>Eukaryota</taxon>
        <taxon>Sar</taxon>
        <taxon>Stramenopiles</taxon>
        <taxon>Oomycota</taxon>
        <taxon>Peronosporomycetes</taxon>
        <taxon>Peronosporales</taxon>
        <taxon>Peronosporaceae</taxon>
        <taxon>Peronosclerospora</taxon>
    </lineage>
</organism>
<dbReference type="EMBL" id="CM047580">
    <property type="protein sequence ID" value="KAI9921214.1"/>
    <property type="molecule type" value="Genomic_DNA"/>
</dbReference>
<reference evidence="1 2" key="1">
    <citation type="journal article" date="2022" name="bioRxiv">
        <title>The genome of the oomycete Peronosclerospora sorghi, a cosmopolitan pathogen of maize and sorghum, is inflated with dispersed pseudogenes.</title>
        <authorList>
            <person name="Fletcher K."/>
            <person name="Martin F."/>
            <person name="Isakeit T."/>
            <person name="Cavanaugh K."/>
            <person name="Magill C."/>
            <person name="Michelmore R."/>
        </authorList>
    </citation>
    <scope>NUCLEOTIDE SEQUENCE [LARGE SCALE GENOMIC DNA]</scope>
    <source>
        <strain evidence="1">P6</strain>
    </source>
</reference>
<sequence>MELLEEYEAEFDAEDRNSVVLHLVSKILGPLSGHAHQWRHAPRLGTSILSTMEPEHLYHHLVNLLVGAATGFLDDANDQIDHI</sequence>
<comment type="caution">
    <text evidence="1">The sequence shown here is derived from an EMBL/GenBank/DDBJ whole genome shotgun (WGS) entry which is preliminary data.</text>
</comment>
<proteinExistence type="predicted"/>
<gene>
    <name evidence="1" type="ORF">PsorP6_000081</name>
</gene>
<keyword evidence="2" id="KW-1185">Reference proteome</keyword>
<evidence type="ECO:0000313" key="2">
    <source>
        <dbReference type="Proteomes" id="UP001163321"/>
    </source>
</evidence>
<name>A0ACC0WT36_9STRA</name>
<evidence type="ECO:0000313" key="1">
    <source>
        <dbReference type="EMBL" id="KAI9921214.1"/>
    </source>
</evidence>
<accession>A0ACC0WT36</accession>
<dbReference type="Proteomes" id="UP001163321">
    <property type="component" value="Chromosome 1"/>
</dbReference>